<dbReference type="Pfam" id="PF13620">
    <property type="entry name" value="CarboxypepD_reg"/>
    <property type="match status" value="1"/>
</dbReference>
<dbReference type="Gene3D" id="2.60.40.1120">
    <property type="entry name" value="Carboxypeptidase-like, regulatory domain"/>
    <property type="match status" value="1"/>
</dbReference>
<comment type="similarity">
    <text evidence="2">Belongs to the TonB-dependent receptor family.</text>
</comment>
<dbReference type="Proteomes" id="UP000324611">
    <property type="component" value="Unassembled WGS sequence"/>
</dbReference>
<proteinExistence type="inferred from homology"/>
<dbReference type="Pfam" id="PF07715">
    <property type="entry name" value="Plug"/>
    <property type="match status" value="1"/>
</dbReference>
<evidence type="ECO:0000313" key="5">
    <source>
        <dbReference type="EMBL" id="KAA2239842.1"/>
    </source>
</evidence>
<reference evidence="5 6" key="2">
    <citation type="submission" date="2019-09" db="EMBL/GenBank/DDBJ databases">
        <authorList>
            <person name="Jin C."/>
        </authorList>
    </citation>
    <scope>NUCLEOTIDE SEQUENCE [LARGE SCALE GENOMIC DNA]</scope>
    <source>
        <strain evidence="5 6">BN140078</strain>
    </source>
</reference>
<dbReference type="SUPFAM" id="SSF56935">
    <property type="entry name" value="Porins"/>
    <property type="match status" value="1"/>
</dbReference>
<feature type="domain" description="TonB-dependent receptor plug" evidence="4">
    <location>
        <begin position="133"/>
        <end position="238"/>
    </location>
</feature>
<keyword evidence="2" id="KW-0812">Transmembrane</keyword>
<feature type="chain" id="PRO_5022711974" evidence="3">
    <location>
        <begin position="25"/>
        <end position="306"/>
    </location>
</feature>
<dbReference type="PANTHER" id="PTHR30069:SF29">
    <property type="entry name" value="HEMOGLOBIN AND HEMOGLOBIN-HAPTOGLOBIN-BINDING PROTEIN 1-RELATED"/>
    <property type="match status" value="1"/>
</dbReference>
<evidence type="ECO:0000256" key="2">
    <source>
        <dbReference type="PROSITE-ProRule" id="PRU01360"/>
    </source>
</evidence>
<dbReference type="GO" id="GO:0044718">
    <property type="term" value="P:siderophore transmembrane transport"/>
    <property type="evidence" value="ECO:0007669"/>
    <property type="project" value="TreeGrafter"/>
</dbReference>
<dbReference type="EMBL" id="VUOC01000004">
    <property type="protein sequence ID" value="KAA2239842.1"/>
    <property type="molecule type" value="Genomic_DNA"/>
</dbReference>
<accession>A0A5B2VNF2</accession>
<dbReference type="InterPro" id="IPR037066">
    <property type="entry name" value="Plug_dom_sf"/>
</dbReference>
<evidence type="ECO:0000256" key="3">
    <source>
        <dbReference type="SAM" id="SignalP"/>
    </source>
</evidence>
<evidence type="ECO:0000259" key="4">
    <source>
        <dbReference type="Pfam" id="PF07715"/>
    </source>
</evidence>
<sequence length="306" mass="32623">MTKLIAGICAALIFCGLCPSVVMGQTNYGTVKGMVRDENGKPVPGVSVMAVNGQTNFKTGTQTDTAGIFVFPRLPAGDAYRFTFSSIGFAGKVMEGYSIRPNTTTSLVANIVPQSSKLDDIVIIGYQQYPKGDLLAASSGVTAADLKTNPLNNAAEVLQGRLAGVQITMSEGAPGADPVINIRGRGSITQSSEPLYVVDGIPMDNALTVLNPQDIESINVLKDAASTAIYGSRGANGVVVITTKGGRNTNGRTIVSYNMFYGIQKLAKKIDMMNAHDFVNYQYERAWWRGDTAGAIKTLHPYPHQF</sequence>
<dbReference type="PROSITE" id="PS52016">
    <property type="entry name" value="TONB_DEPENDENT_REC_3"/>
    <property type="match status" value="1"/>
</dbReference>
<dbReference type="InterPro" id="IPR023997">
    <property type="entry name" value="TonB-dep_OMP_SusC/RagA_CS"/>
</dbReference>
<keyword evidence="2" id="KW-0472">Membrane</keyword>
<name>A0A5B2VNF2_9BACT</name>
<comment type="subcellular location">
    <subcellularLocation>
        <location evidence="2">Cell outer membrane</location>
        <topology evidence="2">Multi-pass membrane protein</topology>
    </subcellularLocation>
</comment>
<dbReference type="AlphaFoldDB" id="A0A5B2VNF2"/>
<dbReference type="Gene3D" id="2.170.130.10">
    <property type="entry name" value="TonB-dependent receptor, plug domain"/>
    <property type="match status" value="1"/>
</dbReference>
<dbReference type="InterPro" id="IPR008969">
    <property type="entry name" value="CarboxyPept-like_regulatory"/>
</dbReference>
<protein>
    <submittedName>
        <fullName evidence="5">TonB-dependent receptor plug domain-containing protein</fullName>
    </submittedName>
</protein>
<comment type="caution">
    <text evidence="5">The sequence shown here is derived from an EMBL/GenBank/DDBJ whole genome shotgun (WGS) entry which is preliminary data.</text>
</comment>
<evidence type="ECO:0000313" key="6">
    <source>
        <dbReference type="Proteomes" id="UP000324611"/>
    </source>
</evidence>
<dbReference type="GO" id="GO:0015344">
    <property type="term" value="F:siderophore uptake transmembrane transporter activity"/>
    <property type="evidence" value="ECO:0007669"/>
    <property type="project" value="TreeGrafter"/>
</dbReference>
<keyword evidence="6" id="KW-1185">Reference proteome</keyword>
<organism evidence="5 6">
    <name type="scientific">Chitinophaga agrisoli</name>
    <dbReference type="NCBI Taxonomy" id="2607653"/>
    <lineage>
        <taxon>Bacteria</taxon>
        <taxon>Pseudomonadati</taxon>
        <taxon>Bacteroidota</taxon>
        <taxon>Chitinophagia</taxon>
        <taxon>Chitinophagales</taxon>
        <taxon>Chitinophagaceae</taxon>
        <taxon>Chitinophaga</taxon>
    </lineage>
</organism>
<keyword evidence="2" id="KW-0813">Transport</keyword>
<gene>
    <name evidence="5" type="ORF">F0L74_27025</name>
</gene>
<keyword evidence="2" id="KW-1134">Transmembrane beta strand</keyword>
<keyword evidence="2" id="KW-0998">Cell outer membrane</keyword>
<keyword evidence="5" id="KW-0675">Receptor</keyword>
<dbReference type="RefSeq" id="WP_149841019.1">
    <property type="nucleotide sequence ID" value="NZ_VUOC01000004.1"/>
</dbReference>
<feature type="signal peptide" evidence="3">
    <location>
        <begin position="1"/>
        <end position="24"/>
    </location>
</feature>
<keyword evidence="1 3" id="KW-0732">Signal</keyword>
<dbReference type="PANTHER" id="PTHR30069">
    <property type="entry name" value="TONB-DEPENDENT OUTER MEMBRANE RECEPTOR"/>
    <property type="match status" value="1"/>
</dbReference>
<dbReference type="InterPro" id="IPR012910">
    <property type="entry name" value="Plug_dom"/>
</dbReference>
<dbReference type="InterPro" id="IPR039426">
    <property type="entry name" value="TonB-dep_rcpt-like"/>
</dbReference>
<reference evidence="5 6" key="1">
    <citation type="submission" date="2019-09" db="EMBL/GenBank/DDBJ databases">
        <title>Chitinophaga ginsengihumi sp. nov., isolated from soil of ginseng rhizosphere.</title>
        <authorList>
            <person name="Lee J."/>
        </authorList>
    </citation>
    <scope>NUCLEOTIDE SEQUENCE [LARGE SCALE GENOMIC DNA]</scope>
    <source>
        <strain evidence="5 6">BN140078</strain>
    </source>
</reference>
<dbReference type="GO" id="GO:0009279">
    <property type="term" value="C:cell outer membrane"/>
    <property type="evidence" value="ECO:0007669"/>
    <property type="project" value="UniProtKB-SubCell"/>
</dbReference>
<dbReference type="SUPFAM" id="SSF49464">
    <property type="entry name" value="Carboxypeptidase regulatory domain-like"/>
    <property type="match status" value="1"/>
</dbReference>
<dbReference type="NCBIfam" id="TIGR04057">
    <property type="entry name" value="SusC_RagA_signa"/>
    <property type="match status" value="1"/>
</dbReference>
<evidence type="ECO:0000256" key="1">
    <source>
        <dbReference type="ARBA" id="ARBA00022729"/>
    </source>
</evidence>